<dbReference type="OrthoDB" id="45365at2759"/>
<feature type="region of interest" description="Disordered" evidence="3">
    <location>
        <begin position="97"/>
        <end position="129"/>
    </location>
</feature>
<name>A0A0V0QBT1_PSEPJ</name>
<feature type="compositionally biased region" description="Polar residues" evidence="3">
    <location>
        <begin position="427"/>
        <end position="436"/>
    </location>
</feature>
<evidence type="ECO:0000313" key="5">
    <source>
        <dbReference type="Proteomes" id="UP000054937"/>
    </source>
</evidence>
<keyword evidence="1" id="KW-0880">Kelch repeat</keyword>
<protein>
    <recommendedName>
        <fullName evidence="6">Kelch motif protein</fullName>
    </recommendedName>
</protein>
<dbReference type="InParanoid" id="A0A0V0QBT1"/>
<dbReference type="InterPro" id="IPR015915">
    <property type="entry name" value="Kelch-typ_b-propeller"/>
</dbReference>
<keyword evidence="5" id="KW-1185">Reference proteome</keyword>
<accession>A0A0V0QBT1</accession>
<dbReference type="Pfam" id="PF24681">
    <property type="entry name" value="Kelch_KLHDC2_KLHL20_DRC7"/>
    <property type="match status" value="1"/>
</dbReference>
<dbReference type="EMBL" id="LDAU01000205">
    <property type="protein sequence ID" value="KRW99673.1"/>
    <property type="molecule type" value="Genomic_DNA"/>
</dbReference>
<organism evidence="4 5">
    <name type="scientific">Pseudocohnilembus persalinus</name>
    <name type="common">Ciliate</name>
    <dbReference type="NCBI Taxonomy" id="266149"/>
    <lineage>
        <taxon>Eukaryota</taxon>
        <taxon>Sar</taxon>
        <taxon>Alveolata</taxon>
        <taxon>Ciliophora</taxon>
        <taxon>Intramacronucleata</taxon>
        <taxon>Oligohymenophorea</taxon>
        <taxon>Scuticociliatia</taxon>
        <taxon>Philasterida</taxon>
        <taxon>Pseudocohnilembidae</taxon>
        <taxon>Pseudocohnilembus</taxon>
    </lineage>
</organism>
<dbReference type="InterPro" id="IPR006652">
    <property type="entry name" value="Kelch_1"/>
</dbReference>
<evidence type="ECO:0000256" key="1">
    <source>
        <dbReference type="ARBA" id="ARBA00022441"/>
    </source>
</evidence>
<keyword evidence="2" id="KW-0677">Repeat</keyword>
<dbReference type="AlphaFoldDB" id="A0A0V0QBT1"/>
<evidence type="ECO:0008006" key="6">
    <source>
        <dbReference type="Google" id="ProtNLM"/>
    </source>
</evidence>
<evidence type="ECO:0000256" key="2">
    <source>
        <dbReference type="ARBA" id="ARBA00022737"/>
    </source>
</evidence>
<dbReference type="PANTHER" id="PTHR46260:SF3">
    <property type="entry name" value="RING-TYPE DOMAIN-CONTAINING PROTEIN"/>
    <property type="match status" value="1"/>
</dbReference>
<proteinExistence type="predicted"/>
<evidence type="ECO:0000256" key="3">
    <source>
        <dbReference type="SAM" id="MobiDB-lite"/>
    </source>
</evidence>
<dbReference type="InterPro" id="IPR051746">
    <property type="entry name" value="Kelch_domain_containing_8"/>
</dbReference>
<dbReference type="SMART" id="SM00612">
    <property type="entry name" value="Kelch"/>
    <property type="match status" value="2"/>
</dbReference>
<feature type="region of interest" description="Disordered" evidence="3">
    <location>
        <begin position="413"/>
        <end position="436"/>
    </location>
</feature>
<feature type="compositionally biased region" description="Low complexity" evidence="3">
    <location>
        <begin position="97"/>
        <end position="116"/>
    </location>
</feature>
<dbReference type="PANTHER" id="PTHR46260">
    <property type="entry name" value="RING-TYPE DOMAIN-CONTAINING PROTEIN"/>
    <property type="match status" value="1"/>
</dbReference>
<dbReference type="OMA" id="ELNEYNQ"/>
<evidence type="ECO:0000313" key="4">
    <source>
        <dbReference type="EMBL" id="KRW99673.1"/>
    </source>
</evidence>
<gene>
    <name evidence="4" type="ORF">PPERSA_03474</name>
</gene>
<dbReference type="Proteomes" id="UP000054937">
    <property type="component" value="Unassembled WGS sequence"/>
</dbReference>
<dbReference type="SUPFAM" id="SSF117281">
    <property type="entry name" value="Kelch motif"/>
    <property type="match status" value="1"/>
</dbReference>
<feature type="region of interest" description="Disordered" evidence="3">
    <location>
        <begin position="20"/>
        <end position="56"/>
    </location>
</feature>
<feature type="compositionally biased region" description="Low complexity" evidence="3">
    <location>
        <begin position="46"/>
        <end position="55"/>
    </location>
</feature>
<comment type="caution">
    <text evidence="4">The sequence shown here is derived from an EMBL/GenBank/DDBJ whole genome shotgun (WGS) entry which is preliminary data.</text>
</comment>
<dbReference type="Gene3D" id="2.120.10.80">
    <property type="entry name" value="Kelch-type beta propeller"/>
    <property type="match status" value="1"/>
</dbReference>
<sequence>MATPSKNKIFSNVSNEQEMSIGNEHNTNSPNKIYQSSANVSSFPKNQNQNQNSNNIGKSMQLQPVQEQVLGNKNKNVQLNKFSQSVIPVTNQQQQEQQYQQQQQQQQDIQQNQFRQGNGASSQFNKHHSVQGTQVNFQNNLGQNIEDSKIENYESDIRENCPTHPHNIITNICCNNDCMEPLCPQCIKIHIELHKQSNTVPIIEYIQDKRQEAMEELIGDRQNLEKELELLGHFNEQGKKQMIEECHNNLARCKEAFIQKINEYFEDFENSLSQQISAHKFSSSGEINNLNQKLQAYIDSLKQMEGKLQSQYYIPDLLKVLSGELQGEYQNIHQEVDGSIDTFVQGLVDLQVNEQKLNQVEDFLDQYIQIVPYNFDHSDIADKKQHRVNFSQPVQRNFKRVQHTSNLEQQNFFPQNLNSNQNTNPNFDSGSKSENYQNQFFGDNQSSVRDNNYSNAKSYHKQRDESKKMKTQDLKISFKIPIYSRSIITPSGEIFVTGGIPLENKGSPTTSCYVLDYGRETLIPISDMLNERSEHGICYANNCLYVVGGEDIDGPTKRCERYDFNSNRWIEIAPLNSPATQCCIASFNDQEIYKFGGKQDSLTTANPIERYDIATNTWHVVEFSCQSEELFDLPNLSGAVQINGSEILVIGGVKNKQCLSTSLVFKIDPRVENAGTLYLTKNMPKLGSFWSVPIVEQNILFSLQNVPLESNPEHSYFQKKSLLVFQGKNWKEIQ</sequence>
<reference evidence="4 5" key="1">
    <citation type="journal article" date="2015" name="Sci. Rep.">
        <title>Genome of the facultative scuticociliatosis pathogen Pseudocohnilembus persalinus provides insight into its virulence through horizontal gene transfer.</title>
        <authorList>
            <person name="Xiong J."/>
            <person name="Wang G."/>
            <person name="Cheng J."/>
            <person name="Tian M."/>
            <person name="Pan X."/>
            <person name="Warren A."/>
            <person name="Jiang C."/>
            <person name="Yuan D."/>
            <person name="Miao W."/>
        </authorList>
    </citation>
    <scope>NUCLEOTIDE SEQUENCE [LARGE SCALE GENOMIC DNA]</scope>
    <source>
        <strain evidence="4">36N120E</strain>
    </source>
</reference>
<feature type="compositionally biased region" description="Polar residues" evidence="3">
    <location>
        <begin position="118"/>
        <end position="129"/>
    </location>
</feature>
<feature type="compositionally biased region" description="Polar residues" evidence="3">
    <location>
        <begin position="20"/>
        <end position="45"/>
    </location>
</feature>
<feature type="compositionally biased region" description="Low complexity" evidence="3">
    <location>
        <begin position="414"/>
        <end position="426"/>
    </location>
</feature>